<organism evidence="2 3">
    <name type="scientific">Candidatus Curtissbacteria bacterium RIFCSPHIGHO2_01_FULL_40_12</name>
    <dbReference type="NCBI Taxonomy" id="1797710"/>
    <lineage>
        <taxon>Bacteria</taxon>
        <taxon>Candidatus Curtissiibacteriota</taxon>
    </lineage>
</organism>
<evidence type="ECO:0000313" key="3">
    <source>
        <dbReference type="Proteomes" id="UP000178577"/>
    </source>
</evidence>
<evidence type="ECO:0000256" key="1">
    <source>
        <dbReference type="SAM" id="Phobius"/>
    </source>
</evidence>
<gene>
    <name evidence="2" type="ORF">A2693_04910</name>
</gene>
<name>A0A1F5GAD3_9BACT</name>
<keyword evidence="1" id="KW-1133">Transmembrane helix</keyword>
<dbReference type="Proteomes" id="UP000178577">
    <property type="component" value="Unassembled WGS sequence"/>
</dbReference>
<reference evidence="2 3" key="1">
    <citation type="journal article" date="2016" name="Nat. Commun.">
        <title>Thousands of microbial genomes shed light on interconnected biogeochemical processes in an aquifer system.</title>
        <authorList>
            <person name="Anantharaman K."/>
            <person name="Brown C.T."/>
            <person name="Hug L.A."/>
            <person name="Sharon I."/>
            <person name="Castelle C.J."/>
            <person name="Probst A.J."/>
            <person name="Thomas B.C."/>
            <person name="Singh A."/>
            <person name="Wilkins M.J."/>
            <person name="Karaoz U."/>
            <person name="Brodie E.L."/>
            <person name="Williams K.H."/>
            <person name="Hubbard S.S."/>
            <person name="Banfield J.F."/>
        </authorList>
    </citation>
    <scope>NUCLEOTIDE SEQUENCE [LARGE SCALE GENOMIC DNA]</scope>
</reference>
<feature type="transmembrane region" description="Helical" evidence="1">
    <location>
        <begin position="7"/>
        <end position="30"/>
    </location>
</feature>
<comment type="caution">
    <text evidence="2">The sequence shown here is derived from an EMBL/GenBank/DDBJ whole genome shotgun (WGS) entry which is preliminary data.</text>
</comment>
<protein>
    <submittedName>
        <fullName evidence="2">Uncharacterized protein</fullName>
    </submittedName>
</protein>
<sequence>MSSKLKFGILNILIILLVGAIGIFAVVVSLKNIGKTTPQEAAEILDGQVQKLNELGASDEIPSIEAELNSTSLDDLDQGVAEVDNSLQGL</sequence>
<dbReference type="EMBL" id="MFAY01000027">
    <property type="protein sequence ID" value="OGD88810.1"/>
    <property type="molecule type" value="Genomic_DNA"/>
</dbReference>
<keyword evidence="1" id="KW-0472">Membrane</keyword>
<dbReference type="AlphaFoldDB" id="A0A1F5GAD3"/>
<keyword evidence="1" id="KW-0812">Transmembrane</keyword>
<accession>A0A1F5GAD3</accession>
<evidence type="ECO:0000313" key="2">
    <source>
        <dbReference type="EMBL" id="OGD88810.1"/>
    </source>
</evidence>
<proteinExistence type="predicted"/>